<reference evidence="1 2" key="1">
    <citation type="journal article" date="2019" name="Nat. Ecol. Evol.">
        <title>Megaphylogeny resolves global patterns of mushroom evolution.</title>
        <authorList>
            <person name="Varga T."/>
            <person name="Krizsan K."/>
            <person name="Foldi C."/>
            <person name="Dima B."/>
            <person name="Sanchez-Garcia M."/>
            <person name="Sanchez-Ramirez S."/>
            <person name="Szollosi G.J."/>
            <person name="Szarkandi J.G."/>
            <person name="Papp V."/>
            <person name="Albert L."/>
            <person name="Andreopoulos W."/>
            <person name="Angelini C."/>
            <person name="Antonin V."/>
            <person name="Barry K.W."/>
            <person name="Bougher N.L."/>
            <person name="Buchanan P."/>
            <person name="Buyck B."/>
            <person name="Bense V."/>
            <person name="Catcheside P."/>
            <person name="Chovatia M."/>
            <person name="Cooper J."/>
            <person name="Damon W."/>
            <person name="Desjardin D."/>
            <person name="Finy P."/>
            <person name="Geml J."/>
            <person name="Haridas S."/>
            <person name="Hughes K."/>
            <person name="Justo A."/>
            <person name="Karasinski D."/>
            <person name="Kautmanova I."/>
            <person name="Kiss B."/>
            <person name="Kocsube S."/>
            <person name="Kotiranta H."/>
            <person name="LaButti K.M."/>
            <person name="Lechner B.E."/>
            <person name="Liimatainen K."/>
            <person name="Lipzen A."/>
            <person name="Lukacs Z."/>
            <person name="Mihaltcheva S."/>
            <person name="Morgado L.N."/>
            <person name="Niskanen T."/>
            <person name="Noordeloos M.E."/>
            <person name="Ohm R.A."/>
            <person name="Ortiz-Santana B."/>
            <person name="Ovrebo C."/>
            <person name="Racz N."/>
            <person name="Riley R."/>
            <person name="Savchenko A."/>
            <person name="Shiryaev A."/>
            <person name="Soop K."/>
            <person name="Spirin V."/>
            <person name="Szebenyi C."/>
            <person name="Tomsovsky M."/>
            <person name="Tulloss R.E."/>
            <person name="Uehling J."/>
            <person name="Grigoriev I.V."/>
            <person name="Vagvolgyi C."/>
            <person name="Papp T."/>
            <person name="Martin F.M."/>
            <person name="Miettinen O."/>
            <person name="Hibbett D.S."/>
            <person name="Nagy L.G."/>
        </authorList>
    </citation>
    <scope>NUCLEOTIDE SEQUENCE [LARGE SCALE GENOMIC DNA]</scope>
    <source>
        <strain evidence="1 2">CBS 166.37</strain>
    </source>
</reference>
<dbReference type="EMBL" id="ML213636">
    <property type="protein sequence ID" value="TFK34088.1"/>
    <property type="molecule type" value="Genomic_DNA"/>
</dbReference>
<protein>
    <submittedName>
        <fullName evidence="1">Uncharacterized protein</fullName>
    </submittedName>
</protein>
<sequence length="119" mass="13020">LQGASHTSGGLFHGQAHGNHKNHADFNSFLDTDLGPVMGKVHLYVSDQNPANIDPTSLKPTMSLRVEITPTIGPVVQKFAKKYSPISSSGAHICLYEDDTWVIKGQYELAISEDEEANW</sequence>
<dbReference type="OrthoDB" id="3070904at2759"/>
<proteinExistence type="predicted"/>
<gene>
    <name evidence="1" type="ORF">BDQ12DRAFT_592142</name>
</gene>
<feature type="non-terminal residue" evidence="1">
    <location>
        <position position="1"/>
    </location>
</feature>
<feature type="non-terminal residue" evidence="1">
    <location>
        <position position="119"/>
    </location>
</feature>
<name>A0A5C3LP39_9AGAR</name>
<evidence type="ECO:0000313" key="1">
    <source>
        <dbReference type="EMBL" id="TFK34088.1"/>
    </source>
</evidence>
<dbReference type="Proteomes" id="UP000308652">
    <property type="component" value="Unassembled WGS sequence"/>
</dbReference>
<dbReference type="AlphaFoldDB" id="A0A5C3LP39"/>
<evidence type="ECO:0000313" key="2">
    <source>
        <dbReference type="Proteomes" id="UP000308652"/>
    </source>
</evidence>
<accession>A0A5C3LP39</accession>
<keyword evidence="2" id="KW-1185">Reference proteome</keyword>
<organism evidence="1 2">
    <name type="scientific">Crucibulum laeve</name>
    <dbReference type="NCBI Taxonomy" id="68775"/>
    <lineage>
        <taxon>Eukaryota</taxon>
        <taxon>Fungi</taxon>
        <taxon>Dikarya</taxon>
        <taxon>Basidiomycota</taxon>
        <taxon>Agaricomycotina</taxon>
        <taxon>Agaricomycetes</taxon>
        <taxon>Agaricomycetidae</taxon>
        <taxon>Agaricales</taxon>
        <taxon>Agaricineae</taxon>
        <taxon>Nidulariaceae</taxon>
        <taxon>Crucibulum</taxon>
    </lineage>
</organism>